<evidence type="ECO:0000259" key="9">
    <source>
        <dbReference type="PROSITE" id="PS51030"/>
    </source>
</evidence>
<feature type="non-terminal residue" evidence="11">
    <location>
        <position position="1"/>
    </location>
</feature>
<dbReference type="SMART" id="SM00430">
    <property type="entry name" value="HOLI"/>
    <property type="match status" value="1"/>
</dbReference>
<keyword evidence="1" id="KW-0479">Metal-binding</keyword>
<comment type="caution">
    <text evidence="11">The sequence shown here is derived from an EMBL/GenBank/DDBJ whole genome shotgun (WGS) entry which is preliminary data.</text>
</comment>
<dbReference type="Pfam" id="PF00105">
    <property type="entry name" value="zf-C4"/>
    <property type="match status" value="1"/>
</dbReference>
<evidence type="ECO:0000256" key="6">
    <source>
        <dbReference type="ARBA" id="ARBA00023163"/>
    </source>
</evidence>
<evidence type="ECO:0000256" key="5">
    <source>
        <dbReference type="ARBA" id="ARBA00023125"/>
    </source>
</evidence>
<feature type="domain" description="NR LBD" evidence="10">
    <location>
        <begin position="132"/>
        <end position="366"/>
    </location>
</feature>
<dbReference type="Gene3D" id="1.10.565.10">
    <property type="entry name" value="Retinoid X Receptor"/>
    <property type="match status" value="1"/>
</dbReference>
<keyword evidence="2" id="KW-0863">Zinc-finger</keyword>
<evidence type="ECO:0000256" key="4">
    <source>
        <dbReference type="ARBA" id="ARBA00023015"/>
    </source>
</evidence>
<keyword evidence="4" id="KW-0805">Transcription regulation</keyword>
<keyword evidence="3" id="KW-0862">Zinc</keyword>
<evidence type="ECO:0000259" key="10">
    <source>
        <dbReference type="PROSITE" id="PS51843"/>
    </source>
</evidence>
<keyword evidence="12" id="KW-1185">Reference proteome</keyword>
<evidence type="ECO:0000313" key="12">
    <source>
        <dbReference type="Proteomes" id="UP001177023"/>
    </source>
</evidence>
<dbReference type="SUPFAM" id="SSF57716">
    <property type="entry name" value="Glucocorticoid receptor-like (DNA-binding domain)"/>
    <property type="match status" value="1"/>
</dbReference>
<dbReference type="GO" id="GO:0043565">
    <property type="term" value="F:sequence-specific DNA binding"/>
    <property type="evidence" value="ECO:0007669"/>
    <property type="project" value="InterPro"/>
</dbReference>
<dbReference type="Proteomes" id="UP001177023">
    <property type="component" value="Unassembled WGS sequence"/>
</dbReference>
<evidence type="ECO:0000256" key="1">
    <source>
        <dbReference type="ARBA" id="ARBA00022723"/>
    </source>
</evidence>
<keyword evidence="7" id="KW-0675">Receptor</keyword>
<dbReference type="AlphaFoldDB" id="A0AA36DA09"/>
<name>A0AA36DA09_9BILA</name>
<dbReference type="GO" id="GO:0003700">
    <property type="term" value="F:DNA-binding transcription factor activity"/>
    <property type="evidence" value="ECO:0007669"/>
    <property type="project" value="InterPro"/>
</dbReference>
<gene>
    <name evidence="11" type="ORF">MSPICULIGERA_LOCUS20981</name>
</gene>
<dbReference type="GO" id="GO:0008270">
    <property type="term" value="F:zinc ion binding"/>
    <property type="evidence" value="ECO:0007669"/>
    <property type="project" value="UniProtKB-KW"/>
</dbReference>
<keyword evidence="5" id="KW-0238">DNA-binding</keyword>
<keyword evidence="6" id="KW-0804">Transcription</keyword>
<dbReference type="SUPFAM" id="SSF48508">
    <property type="entry name" value="Nuclear receptor ligand-binding domain"/>
    <property type="match status" value="1"/>
</dbReference>
<evidence type="ECO:0000256" key="8">
    <source>
        <dbReference type="ARBA" id="ARBA00023242"/>
    </source>
</evidence>
<evidence type="ECO:0000313" key="11">
    <source>
        <dbReference type="EMBL" id="CAJ0582851.1"/>
    </source>
</evidence>
<keyword evidence="8" id="KW-0539">Nucleus</keyword>
<evidence type="ECO:0000256" key="7">
    <source>
        <dbReference type="ARBA" id="ARBA00023170"/>
    </source>
</evidence>
<accession>A0AA36DA09</accession>
<dbReference type="Pfam" id="PF00104">
    <property type="entry name" value="Hormone_recep"/>
    <property type="match status" value="1"/>
</dbReference>
<dbReference type="InterPro" id="IPR001628">
    <property type="entry name" value="Znf_hrmn_rcpt"/>
</dbReference>
<evidence type="ECO:0000256" key="2">
    <source>
        <dbReference type="ARBA" id="ARBA00022771"/>
    </source>
</evidence>
<dbReference type="PANTHER" id="PTHR47630">
    <property type="entry name" value="NUCLEAR HORMONE RECEPTOR FAMILY-RELATED-RELATED"/>
    <property type="match status" value="1"/>
</dbReference>
<dbReference type="EMBL" id="CATQJA010002664">
    <property type="protein sequence ID" value="CAJ0582851.1"/>
    <property type="molecule type" value="Genomic_DNA"/>
</dbReference>
<dbReference type="InterPro" id="IPR035500">
    <property type="entry name" value="NHR-like_dom_sf"/>
</dbReference>
<dbReference type="SMART" id="SM00399">
    <property type="entry name" value="ZnF_C4"/>
    <property type="match status" value="1"/>
</dbReference>
<protein>
    <submittedName>
        <fullName evidence="11">Uncharacterized protein</fullName>
    </submittedName>
</protein>
<dbReference type="PROSITE" id="PS51030">
    <property type="entry name" value="NUCLEAR_REC_DBD_2"/>
    <property type="match status" value="1"/>
</dbReference>
<evidence type="ECO:0000256" key="3">
    <source>
        <dbReference type="ARBA" id="ARBA00022833"/>
    </source>
</evidence>
<dbReference type="PROSITE" id="PS51843">
    <property type="entry name" value="NR_LBD"/>
    <property type="match status" value="1"/>
</dbReference>
<dbReference type="InterPro" id="IPR013088">
    <property type="entry name" value="Znf_NHR/GATA"/>
</dbReference>
<sequence length="366" mass="41774">MARQAGCGVCTSTKRTGLFYGAHVCSSCKIFFMRTVTSHAVYSCQEKGNCQLGVGSDSDLEQEETQKPQLAICSADNFDRDSLYTSHAVGYSFVQLLKDTRDGVIAFAEKLHALEVYCQYDIGESNFDMSCNLDVTLEAALTNPTMLCKRTPMYWLGKRDPREYGLKGIQSLFARSGLAYIDWLTASPELHMMSDSDKRRLITAQFSEIAKITTLYAIYKLQCDGYLFANGCTCRETDHVDPYLKKLVRHAQTLIRPLLERLKIRSQEYCILKQIIFYSCNASLSDDGQKICRRARQKYEQVLIAYVAEAYPDLTESERTRRILDLYEFRLYVRQMSITTQVYTESLVLSDKNGLGRMFPRDLTFG</sequence>
<dbReference type="InterPro" id="IPR052499">
    <property type="entry name" value="C.elegans_NHRs"/>
</dbReference>
<feature type="domain" description="Nuclear receptor" evidence="9">
    <location>
        <begin position="4"/>
        <end position="98"/>
    </location>
</feature>
<proteinExistence type="predicted"/>
<reference evidence="11" key="1">
    <citation type="submission" date="2023-06" db="EMBL/GenBank/DDBJ databases">
        <authorList>
            <person name="Delattre M."/>
        </authorList>
    </citation>
    <scope>NUCLEOTIDE SEQUENCE</scope>
    <source>
        <strain evidence="11">AF72</strain>
    </source>
</reference>
<organism evidence="11 12">
    <name type="scientific">Mesorhabditis spiculigera</name>
    <dbReference type="NCBI Taxonomy" id="96644"/>
    <lineage>
        <taxon>Eukaryota</taxon>
        <taxon>Metazoa</taxon>
        <taxon>Ecdysozoa</taxon>
        <taxon>Nematoda</taxon>
        <taxon>Chromadorea</taxon>
        <taxon>Rhabditida</taxon>
        <taxon>Rhabditina</taxon>
        <taxon>Rhabditomorpha</taxon>
        <taxon>Rhabditoidea</taxon>
        <taxon>Rhabditidae</taxon>
        <taxon>Mesorhabditinae</taxon>
        <taxon>Mesorhabditis</taxon>
    </lineage>
</organism>
<dbReference type="Gene3D" id="3.30.50.10">
    <property type="entry name" value="Erythroid Transcription Factor GATA-1, subunit A"/>
    <property type="match status" value="1"/>
</dbReference>
<dbReference type="InterPro" id="IPR000536">
    <property type="entry name" value="Nucl_hrmn_rcpt_lig-bd"/>
</dbReference>